<dbReference type="OrthoDB" id="6179093at2"/>
<name>A0A072N5M7_9GAMM</name>
<protein>
    <recommendedName>
        <fullName evidence="5">Tetratricopeptide repeat protein</fullName>
    </recommendedName>
</protein>
<feature type="chain" id="PRO_5001680511" description="Tetratricopeptide repeat protein" evidence="2">
    <location>
        <begin position="30"/>
        <end position="548"/>
    </location>
</feature>
<gene>
    <name evidence="3" type="ORF">D777_00897</name>
</gene>
<dbReference type="PATRIC" id="fig|1137280.3.peg.713"/>
<dbReference type="RefSeq" id="WP_051668930.1">
    <property type="nucleotide sequence ID" value="NZ_ANIE01000003.1"/>
</dbReference>
<sequence>MTGLFHSWVSAPAIKIFLLIALFCDPAKATSPTVPEELSEGVVRFALATGDITAALPLQDRLKGDSADYLRGRLLLESGNVQQGLDTLVQVAQGRYHRGEAALMVARHYGAEGDADESRNWYQVAAKNGFGETRQKARFALAELQRHAGRLDAAGKTLAGMDEGYWTAVGYLNLATDFARTDLNPSRALVSLRVALAMCETDTNRERSKELKSRLLVRAGQLAYAHEDYDKAIGFLKKVSLDSYRTPQALYLHGLALSEQGNYRAAMQSWHRAKKYPLAYPGVEDAWLGMGRGYDLAGYLGQAGEAFLAASAAYEGERATLRELEKRIREAGAYKSLVDDARNADLEWFLADSRTLTQPRLAYLLGLIENPVTQRAVARVAELEEMIASLEQQERDLTVFMAALGNKPSSDTQGRSKQLSADQDALTNAVAALSGPNISPAQKRHIRELRDALNASGSVLERLSNVGGGNNQRQPRKRQAERLRKQTQSLLVEVRAVRDEAGKALDRLALEFIEQEDQRMAFALDKTEQQIAHLYEYLALKKLDGGKP</sequence>
<comment type="caution">
    <text evidence="3">The sequence shown here is derived from an EMBL/GenBank/DDBJ whole genome shotgun (WGS) entry which is preliminary data.</text>
</comment>
<accession>A0A072N5M7</accession>
<evidence type="ECO:0000256" key="1">
    <source>
        <dbReference type="SAM" id="MobiDB-lite"/>
    </source>
</evidence>
<reference evidence="3 4" key="1">
    <citation type="submission" date="2012-12" db="EMBL/GenBank/DDBJ databases">
        <title>Genome assembly of Marinobacter sp. AK21.</title>
        <authorList>
            <person name="Khatri I."/>
            <person name="Kumar R."/>
            <person name="Vaidya B."/>
            <person name="Subramanian S."/>
            <person name="Pinnaka A."/>
        </authorList>
    </citation>
    <scope>NUCLEOTIDE SEQUENCE [LARGE SCALE GENOMIC DNA]</scope>
    <source>
        <strain evidence="3 4">AK21</strain>
    </source>
</reference>
<keyword evidence="2" id="KW-0732">Signal</keyword>
<dbReference type="AlphaFoldDB" id="A0A072N5M7"/>
<proteinExistence type="predicted"/>
<evidence type="ECO:0000256" key="2">
    <source>
        <dbReference type="SAM" id="SignalP"/>
    </source>
</evidence>
<evidence type="ECO:0000313" key="4">
    <source>
        <dbReference type="Proteomes" id="UP000035057"/>
    </source>
</evidence>
<feature type="region of interest" description="Disordered" evidence="1">
    <location>
        <begin position="462"/>
        <end position="483"/>
    </location>
</feature>
<dbReference type="EMBL" id="ANIE01000003">
    <property type="protein sequence ID" value="KEF32263.1"/>
    <property type="molecule type" value="Genomic_DNA"/>
</dbReference>
<dbReference type="InterPro" id="IPR011990">
    <property type="entry name" value="TPR-like_helical_dom_sf"/>
</dbReference>
<dbReference type="STRING" id="1137280.D777_00897"/>
<dbReference type="SUPFAM" id="SSF81901">
    <property type="entry name" value="HCP-like"/>
    <property type="match status" value="1"/>
</dbReference>
<organism evidence="3 4">
    <name type="scientific">Marinobacter nitratireducens</name>
    <dbReference type="NCBI Taxonomy" id="1137280"/>
    <lineage>
        <taxon>Bacteria</taxon>
        <taxon>Pseudomonadati</taxon>
        <taxon>Pseudomonadota</taxon>
        <taxon>Gammaproteobacteria</taxon>
        <taxon>Pseudomonadales</taxon>
        <taxon>Marinobacteraceae</taxon>
        <taxon>Marinobacter</taxon>
    </lineage>
</organism>
<keyword evidence="4" id="KW-1185">Reference proteome</keyword>
<evidence type="ECO:0008006" key="5">
    <source>
        <dbReference type="Google" id="ProtNLM"/>
    </source>
</evidence>
<evidence type="ECO:0000313" key="3">
    <source>
        <dbReference type="EMBL" id="KEF32263.1"/>
    </source>
</evidence>
<feature type="signal peptide" evidence="2">
    <location>
        <begin position="1"/>
        <end position="29"/>
    </location>
</feature>
<dbReference type="Proteomes" id="UP000035057">
    <property type="component" value="Unassembled WGS sequence"/>
</dbReference>
<dbReference type="Gene3D" id="1.25.40.10">
    <property type="entry name" value="Tetratricopeptide repeat domain"/>
    <property type="match status" value="1"/>
</dbReference>